<name>A0A0A7PE34_9SPHN</name>
<evidence type="ECO:0000256" key="1">
    <source>
        <dbReference type="PIRSR" id="PIRSR011396-1"/>
    </source>
</evidence>
<dbReference type="OrthoDB" id="7387345at2"/>
<gene>
    <name evidence="3" type="ORF">SKP52_06765</name>
</gene>
<dbReference type="PIRSF" id="PIRSF011396">
    <property type="entry name" value="Trp_halogenase"/>
    <property type="match status" value="1"/>
</dbReference>
<feature type="active site" evidence="1">
    <location>
        <position position="81"/>
    </location>
</feature>
<dbReference type="HOGENOM" id="CLU_022247_0_0_5"/>
<evidence type="ECO:0000256" key="2">
    <source>
        <dbReference type="PIRSR" id="PIRSR011396-2"/>
    </source>
</evidence>
<feature type="binding site" evidence="2">
    <location>
        <position position="349"/>
    </location>
    <ligand>
        <name>L-tryptophan</name>
        <dbReference type="ChEBI" id="CHEBI:57912"/>
    </ligand>
</feature>
<dbReference type="Pfam" id="PF04820">
    <property type="entry name" value="Trp_halogenase"/>
    <property type="match status" value="1"/>
</dbReference>
<protein>
    <submittedName>
        <fullName evidence="3">Tryptophan halogenase</fullName>
    </submittedName>
</protein>
<dbReference type="PANTHER" id="PTHR43747">
    <property type="entry name" value="FAD-BINDING PROTEIN"/>
    <property type="match status" value="1"/>
</dbReference>
<dbReference type="EMBL" id="CP009122">
    <property type="protein sequence ID" value="AJA08275.1"/>
    <property type="molecule type" value="Genomic_DNA"/>
</dbReference>
<dbReference type="SUPFAM" id="SSF51905">
    <property type="entry name" value="FAD/NAD(P)-binding domain"/>
    <property type="match status" value="1"/>
</dbReference>
<reference evidence="3 4" key="1">
    <citation type="journal article" date="2015" name="Int. J. Syst. Evol. Microbiol.">
        <title>Description of Sphingopyxis fribergensis sp. nov. - a soil bacterium with the ability to degrade styrene and phenylacetic acid.</title>
        <authorList>
            <person name="Oelschlagel M."/>
            <person name="Ruckert C."/>
            <person name="Kalinowski J."/>
            <person name="Schmidt G."/>
            <person name="Schlomann M."/>
            <person name="Tischler D."/>
        </authorList>
    </citation>
    <scope>NUCLEOTIDE SEQUENCE [LARGE SCALE GENOMIC DNA]</scope>
    <source>
        <strain evidence="3 4">Kp5.2</strain>
    </source>
</reference>
<sequence length="511" mass="55199">MNEAIERIVIVGGGTAGWLAASRLASSRRAKAGRLLVTLIEAPDIPTIGVGEGTWPTMRATLAAIGIGEAEFLVACDGSFKQGSRFDGWLTGEEDDRYLHPFTSPPSAPTAELLAAWQAGASELTFAAAMGAQAHICDLDLAPRQRAMPDYQGAANYAYHLDAGKFAALLASHAVQKLGVRHISDHVVAVARDAGGGIASVATRQNGDVAGDLFIDCSGHASLLIGNHLGVEWIDRSDTLFNDRALAAQVPVAPGSPVASQTVSTAHAAGWIWDIGLPGRRGIGCVYASRFMDDDAAEATLRAYIARALPDAPEVPVRRLSFPTGHRARFWEGNCIAIGLSAGFIEPLEASAIVMIELSLNALLDNFPASRAAMAIHAERFNELFRYRWDRIVEFLKLHYALSRREEPYWLAQRDPAHVPPRLATMLQLWRDQPPSAWDFPRVDEIFSAESHQYILYGMGYPVPADLPASERAAALLAENRQRARSLAAALPANRDYLDALRPDSNAAAAR</sequence>
<dbReference type="STRING" id="1515612.SKP52_06765"/>
<dbReference type="InterPro" id="IPR006905">
    <property type="entry name" value="Flavin_halogenase"/>
</dbReference>
<dbReference type="Gene3D" id="3.50.50.60">
    <property type="entry name" value="FAD/NAD(P)-binding domain"/>
    <property type="match status" value="1"/>
</dbReference>
<evidence type="ECO:0000313" key="3">
    <source>
        <dbReference type="EMBL" id="AJA08275.1"/>
    </source>
</evidence>
<feature type="binding site" evidence="2">
    <location>
        <position position="81"/>
    </location>
    <ligand>
        <name>7-chloro-L-tryptophan</name>
        <dbReference type="ChEBI" id="CHEBI:58713"/>
    </ligand>
</feature>
<dbReference type="GO" id="GO:0000166">
    <property type="term" value="F:nucleotide binding"/>
    <property type="evidence" value="ECO:0007669"/>
    <property type="project" value="UniProtKB-KW"/>
</dbReference>
<dbReference type="InterPro" id="IPR036188">
    <property type="entry name" value="FAD/NAD-bd_sf"/>
</dbReference>
<dbReference type="PANTHER" id="PTHR43747:SF4">
    <property type="entry name" value="FLAVIN-DEPENDENT TRYPTOPHAN HALOGENASE"/>
    <property type="match status" value="1"/>
</dbReference>
<dbReference type="Proteomes" id="UP000030907">
    <property type="component" value="Chromosome"/>
</dbReference>
<accession>A0A0A7PE34</accession>
<dbReference type="RefSeq" id="WP_039573092.1">
    <property type="nucleotide sequence ID" value="NZ_CP009122.1"/>
</dbReference>
<evidence type="ECO:0000313" key="4">
    <source>
        <dbReference type="Proteomes" id="UP000030907"/>
    </source>
</evidence>
<dbReference type="GO" id="GO:0004497">
    <property type="term" value="F:monooxygenase activity"/>
    <property type="evidence" value="ECO:0007669"/>
    <property type="project" value="InterPro"/>
</dbReference>
<feature type="binding site" evidence="2">
    <location>
        <position position="187"/>
    </location>
    <ligand>
        <name>FAD</name>
        <dbReference type="ChEBI" id="CHEBI:57692"/>
    </ligand>
</feature>
<dbReference type="InterPro" id="IPR033856">
    <property type="entry name" value="Trp_halogen"/>
</dbReference>
<dbReference type="InterPro" id="IPR050816">
    <property type="entry name" value="Flavin-dep_Halogenase_NPB"/>
</dbReference>
<feature type="binding site" evidence="2">
    <location>
        <position position="340"/>
    </location>
    <ligand>
        <name>FAD</name>
        <dbReference type="ChEBI" id="CHEBI:57692"/>
    </ligand>
</feature>
<dbReference type="KEGG" id="sphk:SKP52_06765"/>
<feature type="binding site" evidence="2">
    <location>
        <begin position="13"/>
        <end position="16"/>
    </location>
    <ligand>
        <name>FAD</name>
        <dbReference type="ChEBI" id="CHEBI:57692"/>
    </ligand>
</feature>
<dbReference type="AlphaFoldDB" id="A0A0A7PE34"/>
<proteinExistence type="predicted"/>
<organism evidence="3 4">
    <name type="scientific">Sphingopyxis fribergensis</name>
    <dbReference type="NCBI Taxonomy" id="1515612"/>
    <lineage>
        <taxon>Bacteria</taxon>
        <taxon>Pseudomonadati</taxon>
        <taxon>Pseudomonadota</taxon>
        <taxon>Alphaproteobacteria</taxon>
        <taxon>Sphingomonadales</taxon>
        <taxon>Sphingomonadaceae</taxon>
        <taxon>Sphingopyxis</taxon>
    </lineage>
</organism>
<keyword evidence="2" id="KW-0274">FAD</keyword>
<keyword evidence="4" id="KW-1185">Reference proteome</keyword>
<feature type="binding site" evidence="2">
    <location>
        <position position="353"/>
    </location>
    <ligand>
        <name>FAD</name>
        <dbReference type="ChEBI" id="CHEBI:57692"/>
    </ligand>
</feature>
<keyword evidence="2" id="KW-0285">Flavoprotein</keyword>
<keyword evidence="2" id="KW-0547">Nucleotide-binding</keyword>